<keyword evidence="2" id="KW-1185">Reference proteome</keyword>
<evidence type="ECO:0000313" key="1">
    <source>
        <dbReference type="EMBL" id="KAJ7522120.1"/>
    </source>
</evidence>
<protein>
    <submittedName>
        <fullName evidence="1">Uncharacterized protein</fullName>
    </submittedName>
</protein>
<accession>A0ACC2AXF9</accession>
<proteinExistence type="predicted"/>
<sequence length="235" mass="25110">MAGRGKQKKAAASNGKGSAGAAAGSAASSSSDGGDGSSSNQGGATSSPALRPFQTPPPSIAPFAPAARSYDGQKNLPHPTPPSCSSSNDIYNPFEHTFKLVISDLQASLTEMQQRVNTLEIYGKAQEVKISMLEERNKAQEATISQMQMQIAKFGTSAQPSPTLEKEVELSKSWASLFKTEGNVTTLHPNVLDFTFSTFYSEQEKREKKAMNIRVRGCPNVGEALEQAKGCLRHI</sequence>
<name>A0ACC2AXF9_DIPCM</name>
<organism evidence="1 2">
    <name type="scientific">Diphasiastrum complanatum</name>
    <name type="common">Issler's clubmoss</name>
    <name type="synonym">Lycopodium complanatum</name>
    <dbReference type="NCBI Taxonomy" id="34168"/>
    <lineage>
        <taxon>Eukaryota</taxon>
        <taxon>Viridiplantae</taxon>
        <taxon>Streptophyta</taxon>
        <taxon>Embryophyta</taxon>
        <taxon>Tracheophyta</taxon>
        <taxon>Lycopodiopsida</taxon>
        <taxon>Lycopodiales</taxon>
        <taxon>Lycopodiaceae</taxon>
        <taxon>Lycopodioideae</taxon>
        <taxon>Diphasiastrum</taxon>
    </lineage>
</organism>
<comment type="caution">
    <text evidence="1">The sequence shown here is derived from an EMBL/GenBank/DDBJ whole genome shotgun (WGS) entry which is preliminary data.</text>
</comment>
<evidence type="ECO:0000313" key="2">
    <source>
        <dbReference type="Proteomes" id="UP001162992"/>
    </source>
</evidence>
<dbReference type="EMBL" id="CM055110">
    <property type="protein sequence ID" value="KAJ7522120.1"/>
    <property type="molecule type" value="Genomic_DNA"/>
</dbReference>
<dbReference type="Proteomes" id="UP001162992">
    <property type="component" value="Chromosome 19"/>
</dbReference>
<gene>
    <name evidence="1" type="ORF">O6H91_19G084400</name>
</gene>
<reference evidence="2" key="1">
    <citation type="journal article" date="2024" name="Proc. Natl. Acad. Sci. U.S.A.">
        <title>Extraordinary preservation of gene collinearity over three hundred million years revealed in homosporous lycophytes.</title>
        <authorList>
            <person name="Li C."/>
            <person name="Wickell D."/>
            <person name="Kuo L.Y."/>
            <person name="Chen X."/>
            <person name="Nie B."/>
            <person name="Liao X."/>
            <person name="Peng D."/>
            <person name="Ji J."/>
            <person name="Jenkins J."/>
            <person name="Williams M."/>
            <person name="Shu S."/>
            <person name="Plott C."/>
            <person name="Barry K."/>
            <person name="Rajasekar S."/>
            <person name="Grimwood J."/>
            <person name="Han X."/>
            <person name="Sun S."/>
            <person name="Hou Z."/>
            <person name="He W."/>
            <person name="Dai G."/>
            <person name="Sun C."/>
            <person name="Schmutz J."/>
            <person name="Leebens-Mack J.H."/>
            <person name="Li F.W."/>
            <person name="Wang L."/>
        </authorList>
    </citation>
    <scope>NUCLEOTIDE SEQUENCE [LARGE SCALE GENOMIC DNA]</scope>
    <source>
        <strain evidence="2">cv. PW_Plant_1</strain>
    </source>
</reference>